<evidence type="ECO:0000313" key="1">
    <source>
        <dbReference type="EMBL" id="ORD99924.1"/>
    </source>
</evidence>
<comment type="caution">
    <text evidence="1">The sequence shown here is derived from an EMBL/GenBank/DDBJ whole genome shotgun (WGS) entry which is preliminary data.</text>
</comment>
<protein>
    <submittedName>
        <fullName evidence="1">Uncharacterized protein</fullName>
    </submittedName>
</protein>
<dbReference type="VEuPathDB" id="MicrosporidiaDB:A0H76_2693"/>
<evidence type="ECO:0000313" key="2">
    <source>
        <dbReference type="Proteomes" id="UP000192501"/>
    </source>
</evidence>
<dbReference type="Proteomes" id="UP000192501">
    <property type="component" value="Unassembled WGS sequence"/>
</dbReference>
<gene>
    <name evidence="1" type="ORF">A0H76_2693</name>
</gene>
<name>A0A1X0QJQ3_9MICR</name>
<reference evidence="1 2" key="1">
    <citation type="journal article" date="2017" name="Environ. Microbiol.">
        <title>Decay of the glycolytic pathway and adaptation to intranuclear parasitism within Enterocytozoonidae microsporidia.</title>
        <authorList>
            <person name="Wiredu Boakye D."/>
            <person name="Jaroenlak P."/>
            <person name="Prachumwat A."/>
            <person name="Williams T.A."/>
            <person name="Bateman K.S."/>
            <person name="Itsathitphaisarn O."/>
            <person name="Sritunyalucksana K."/>
            <person name="Paszkiewicz K.H."/>
            <person name="Moore K.A."/>
            <person name="Stentiford G.D."/>
            <person name="Williams B.A."/>
        </authorList>
    </citation>
    <scope>NUCLEOTIDE SEQUENCE [LARGE SCALE GENOMIC DNA]</scope>
    <source>
        <strain evidence="2">canceri</strain>
    </source>
</reference>
<accession>A0A1X0QJQ3</accession>
<dbReference type="EMBL" id="LTAI01000090">
    <property type="protein sequence ID" value="ORD99924.1"/>
    <property type="molecule type" value="Genomic_DNA"/>
</dbReference>
<proteinExistence type="predicted"/>
<dbReference type="VEuPathDB" id="MicrosporidiaDB:HERIO_951"/>
<dbReference type="AlphaFoldDB" id="A0A1X0QJQ3"/>
<sequence>MLSLEIRKVINLIQKSYSQPLILQRLYLHLRDICGTSFTPLDNFSSWDKLIIYGAVDNKLPNQALEMKLLKFLKELKDIKSSQSVELNTMKLKLTIICYYMINRPIELTNHIVIFNLVSNYMGIDDYFDGLIIKIVKRTILANVFNLKMNKKLTNDSLTRMIEILSNKELSTANSIQILPCFINYNLKEYKMIENIPISNDFLCIKFIENLFLYMKYAHDPTIVVNEIKIVESLILPLMESLMSFNLGIEFNNVKYSEFIKDKTIFKLIKESFDMENDKEIFVNEVTEYLTKLYSEFNKN</sequence>
<organism evidence="1 2">
    <name type="scientific">Hepatospora eriocheir</name>
    <dbReference type="NCBI Taxonomy" id="1081669"/>
    <lineage>
        <taxon>Eukaryota</taxon>
        <taxon>Fungi</taxon>
        <taxon>Fungi incertae sedis</taxon>
        <taxon>Microsporidia</taxon>
        <taxon>Hepatosporidae</taxon>
        <taxon>Hepatospora</taxon>
    </lineage>
</organism>